<dbReference type="PANTHER" id="PTHR43581:SF2">
    <property type="entry name" value="EXCINUCLEASE ATPASE SUBUNIT"/>
    <property type="match status" value="1"/>
</dbReference>
<reference evidence="2 3" key="1">
    <citation type="submission" date="2019-09" db="EMBL/GenBank/DDBJ databases">
        <authorList>
            <person name="Chandra G."/>
            <person name="Truman W A."/>
        </authorList>
    </citation>
    <scope>NUCLEOTIDE SEQUENCE [LARGE SCALE GENOMIC DNA]</scope>
    <source>
        <strain evidence="2">PS847</strain>
    </source>
</reference>
<dbReference type="Gene3D" id="3.40.50.300">
    <property type="entry name" value="P-loop containing nucleotide triphosphate hydrolases"/>
    <property type="match status" value="1"/>
</dbReference>
<protein>
    <recommendedName>
        <fullName evidence="1">ATPase AAA-type core domain-containing protein</fullName>
    </recommendedName>
</protein>
<dbReference type="AlphaFoldDB" id="A0A5E7HNW2"/>
<dbReference type="GO" id="GO:0005524">
    <property type="term" value="F:ATP binding"/>
    <property type="evidence" value="ECO:0007669"/>
    <property type="project" value="InterPro"/>
</dbReference>
<evidence type="ECO:0000259" key="1">
    <source>
        <dbReference type="Pfam" id="PF13304"/>
    </source>
</evidence>
<evidence type="ECO:0000313" key="2">
    <source>
        <dbReference type="EMBL" id="VVO64067.1"/>
    </source>
</evidence>
<dbReference type="InterPro" id="IPR051396">
    <property type="entry name" value="Bact_Antivir_Def_Nuclease"/>
</dbReference>
<dbReference type="InterPro" id="IPR003959">
    <property type="entry name" value="ATPase_AAA_core"/>
</dbReference>
<dbReference type="Proteomes" id="UP000326067">
    <property type="component" value="Unassembled WGS sequence"/>
</dbReference>
<sequence length="773" mass="86252">MENSARDADWAELENSIKSALRYSSARTESLDWAVMIFSVAFGNKFLGSDFNGDAPAEYFREQIERRFEKEDYIIPLTLKSLDDDALIECWRATVQWLKELSDAELRDFSIYLIDKLISSNIGYEVGASKVSALMVRGIFNRGKDSELIDVTPSTGELFVAARDLSYVKPYMARQKVGADALLKLKLSLHNIAYQQIGINDIARGISSRAICVLDINATSSEGIFSQAPKSEPVSTLKQFMTFGIQNRCVIITPLMRDKNFRLGEKLLKLASERLPISAVIRFSASESGKVSNALMIITDGDRSEEKYRDVLYVDISKGNTALQELNYLEASELAASIYQLWNGHLEENSSNLNVQRVLNAQFEHGYRDIPRLCGVFRWSSKTRIELHSLKEPDELSRRKYQPSLLINSAPILDELSSSRGNQCLYVIGNNGEGKSFLLRDLIHLMVEDHRECVALTVSLADRFPSMSDGLGDRYRRMGEFSSKSKRSESTTRALLEMLGKFDRRFDVFTEAMTALGFNQNLYLVRKSNAGKQDSNSKSVIPLKYFSLQYHSDPDSPHAIDPARYEVGIVPRDENYIIPFSRLSSGERNIIQLVTLLVSAASREATFFLDEPEISLHVKWQQVLPNIFSSIAKEFKLSLVLATHSPVIIANAGFGNSICYVAHAGTLELINSKDRHSVETILLQGFQTYTPHNREVHEKCANLVSNVIGLVNTDKAQATDAGAKAIAALQSITAIIQKTGQHNGDAQARGDLDLLEKAIAAIRSVVPTKQVSG</sequence>
<dbReference type="PANTHER" id="PTHR43581">
    <property type="entry name" value="ATP/GTP PHOSPHATASE"/>
    <property type="match status" value="1"/>
</dbReference>
<feature type="domain" description="ATPase AAA-type core" evidence="1">
    <location>
        <begin position="548"/>
        <end position="650"/>
    </location>
</feature>
<dbReference type="SUPFAM" id="SSF52540">
    <property type="entry name" value="P-loop containing nucleoside triphosphate hydrolases"/>
    <property type="match status" value="1"/>
</dbReference>
<organism evidence="2 3">
    <name type="scientific">Pseudomonas fluorescens</name>
    <dbReference type="NCBI Taxonomy" id="294"/>
    <lineage>
        <taxon>Bacteria</taxon>
        <taxon>Pseudomonadati</taxon>
        <taxon>Pseudomonadota</taxon>
        <taxon>Gammaproteobacteria</taxon>
        <taxon>Pseudomonadales</taxon>
        <taxon>Pseudomonadaceae</taxon>
        <taxon>Pseudomonas</taxon>
    </lineage>
</organism>
<gene>
    <name evidence="2" type="ORF">PS847_00955</name>
</gene>
<dbReference type="InterPro" id="IPR027417">
    <property type="entry name" value="P-loop_NTPase"/>
</dbReference>
<dbReference type="GO" id="GO:0016887">
    <property type="term" value="F:ATP hydrolysis activity"/>
    <property type="evidence" value="ECO:0007669"/>
    <property type="project" value="InterPro"/>
</dbReference>
<accession>A0A5E7HNW2</accession>
<dbReference type="Pfam" id="PF13304">
    <property type="entry name" value="AAA_21"/>
    <property type="match status" value="1"/>
</dbReference>
<name>A0A5E7HNW2_PSEFL</name>
<dbReference type="EMBL" id="CABVIC010000001">
    <property type="protein sequence ID" value="VVO64067.1"/>
    <property type="molecule type" value="Genomic_DNA"/>
</dbReference>
<proteinExistence type="predicted"/>
<evidence type="ECO:0000313" key="3">
    <source>
        <dbReference type="Proteomes" id="UP000326067"/>
    </source>
</evidence>